<proteinExistence type="predicted"/>
<sequence>MKNEVSGFTIEPTLEVLVTTQDIDDIMCTALEGGITHWCCKAKPVGKRLGVFAHEQISRGGSLILYDAESSDKWELTRDKFLTGFKNWLEAGSSDAGVLIGNEVDTGGIDAECADAIIQFALFGEVVFG</sequence>
<protein>
    <submittedName>
        <fullName evidence="1">Uncharacterized protein</fullName>
    </submittedName>
</protein>
<organism evidence="1">
    <name type="scientific">Siphoviridae sp. ctjfQ5</name>
    <dbReference type="NCBI Taxonomy" id="2823594"/>
    <lineage>
        <taxon>Viruses</taxon>
        <taxon>Duplodnaviria</taxon>
        <taxon>Heunggongvirae</taxon>
        <taxon>Uroviricota</taxon>
        <taxon>Caudoviricetes</taxon>
    </lineage>
</organism>
<evidence type="ECO:0000313" key="1">
    <source>
        <dbReference type="EMBL" id="DAD66224.1"/>
    </source>
</evidence>
<accession>A0A8S5L8E5</accession>
<name>A0A8S5L8E5_9CAUD</name>
<reference evidence="1" key="1">
    <citation type="journal article" date="2021" name="Proc. Natl. Acad. Sci. U.S.A.">
        <title>A Catalog of Tens of Thousands of Viruses from Human Metagenomes Reveals Hidden Associations with Chronic Diseases.</title>
        <authorList>
            <person name="Tisza M.J."/>
            <person name="Buck C.B."/>
        </authorList>
    </citation>
    <scope>NUCLEOTIDE SEQUENCE</scope>
    <source>
        <strain evidence="1">CtjfQ5</strain>
    </source>
</reference>
<dbReference type="EMBL" id="BK014655">
    <property type="protein sequence ID" value="DAD66224.1"/>
    <property type="molecule type" value="Genomic_DNA"/>
</dbReference>